<sequence>MDKAIESEEDLYEVLGVAPEASDADIKKVYRKLVLKYHPDKLAGKSEEEQRASQDTFQKLVTAYEVLSNPHQRAIYDTRAAKKGGKQDDVFLNITLKESVVGAKKLAPVPFKKRCSACKSLGMICKPCEPCGGKPSWASNGPKCTVCQGRGFGEPQVCDVCKGHGETEEFDMVRLEIPAGAATGTRIPVPGKSVHARVFVLPSKIFRRDGYRVGPGAHGGGGGGGGSL</sequence>
<reference evidence="3" key="1">
    <citation type="submission" date="2014-05" db="EMBL/GenBank/DDBJ databases">
        <title>The transcriptome of the halophilic microalga Tetraselmis sp. GSL018 isolated from the Great Salt Lake, Utah.</title>
        <authorList>
            <person name="Jinkerson R.E."/>
            <person name="D'Adamo S."/>
            <person name="Posewitz M.C."/>
        </authorList>
    </citation>
    <scope>NUCLEOTIDE SEQUENCE</scope>
    <source>
        <strain evidence="3">GSL018</strain>
    </source>
</reference>
<evidence type="ECO:0000313" key="3">
    <source>
        <dbReference type="EMBL" id="JAC75451.1"/>
    </source>
</evidence>
<dbReference type="CDD" id="cd06257">
    <property type="entry name" value="DnaJ"/>
    <property type="match status" value="1"/>
</dbReference>
<dbReference type="PROSITE" id="PS00636">
    <property type="entry name" value="DNAJ_1"/>
    <property type="match status" value="1"/>
</dbReference>
<gene>
    <name evidence="3" type="ORF">TSPGSL018_23038</name>
</gene>
<dbReference type="AlphaFoldDB" id="A0A061RY00"/>
<dbReference type="Pfam" id="PF00226">
    <property type="entry name" value="DnaJ"/>
    <property type="match status" value="1"/>
</dbReference>
<evidence type="ECO:0000256" key="1">
    <source>
        <dbReference type="ARBA" id="ARBA00023186"/>
    </source>
</evidence>
<name>A0A061RY00_9CHLO</name>
<organism evidence="3">
    <name type="scientific">Tetraselmis sp. GSL018</name>
    <dbReference type="NCBI Taxonomy" id="582737"/>
    <lineage>
        <taxon>Eukaryota</taxon>
        <taxon>Viridiplantae</taxon>
        <taxon>Chlorophyta</taxon>
        <taxon>core chlorophytes</taxon>
        <taxon>Chlorodendrophyceae</taxon>
        <taxon>Chlorodendrales</taxon>
        <taxon>Chlorodendraceae</taxon>
        <taxon>Tetraselmis</taxon>
    </lineage>
</organism>
<keyword evidence="1" id="KW-0143">Chaperone</keyword>
<dbReference type="InterPro" id="IPR051938">
    <property type="entry name" value="Apopto_cytoskel_mod"/>
</dbReference>
<dbReference type="PANTHER" id="PTHR44145:SF3">
    <property type="entry name" value="DNAJ HOMOLOG SUBFAMILY A MEMBER 3, MITOCHONDRIAL"/>
    <property type="match status" value="1"/>
</dbReference>
<dbReference type="Gene3D" id="1.10.287.110">
    <property type="entry name" value="DnaJ domain"/>
    <property type="match status" value="1"/>
</dbReference>
<dbReference type="InterPro" id="IPR018253">
    <property type="entry name" value="DnaJ_domain_CS"/>
</dbReference>
<dbReference type="PROSITE" id="PS50076">
    <property type="entry name" value="DNAJ_2"/>
    <property type="match status" value="1"/>
</dbReference>
<feature type="domain" description="J" evidence="2">
    <location>
        <begin position="10"/>
        <end position="80"/>
    </location>
</feature>
<dbReference type="InterPro" id="IPR001623">
    <property type="entry name" value="DnaJ_domain"/>
</dbReference>
<dbReference type="PRINTS" id="PR00625">
    <property type="entry name" value="JDOMAIN"/>
</dbReference>
<dbReference type="Gene3D" id="2.10.230.10">
    <property type="entry name" value="Heat shock protein DnaJ, cysteine-rich domain"/>
    <property type="match status" value="1"/>
</dbReference>
<proteinExistence type="predicted"/>
<dbReference type="SMART" id="SM00271">
    <property type="entry name" value="DnaJ"/>
    <property type="match status" value="1"/>
</dbReference>
<protein>
    <submittedName>
        <fullName evidence="3">Chaperone</fullName>
    </submittedName>
</protein>
<dbReference type="InterPro" id="IPR036869">
    <property type="entry name" value="J_dom_sf"/>
</dbReference>
<accession>A0A061RY00</accession>
<dbReference type="Gene3D" id="2.60.260.20">
    <property type="entry name" value="Urease metallochaperone UreE, N-terminal domain"/>
    <property type="match status" value="1"/>
</dbReference>
<dbReference type="SUPFAM" id="SSF46565">
    <property type="entry name" value="Chaperone J-domain"/>
    <property type="match status" value="1"/>
</dbReference>
<dbReference type="EMBL" id="GBEZ01010197">
    <property type="protein sequence ID" value="JAC75451.1"/>
    <property type="molecule type" value="Transcribed_RNA"/>
</dbReference>
<evidence type="ECO:0000259" key="2">
    <source>
        <dbReference type="PROSITE" id="PS50076"/>
    </source>
</evidence>
<dbReference type="PANTHER" id="PTHR44145">
    <property type="entry name" value="DNAJ HOMOLOG SUBFAMILY A MEMBER 3, MITOCHONDRIAL"/>
    <property type="match status" value="1"/>
</dbReference>